<keyword evidence="3" id="KW-1185">Reference proteome</keyword>
<dbReference type="SUPFAM" id="SSF46689">
    <property type="entry name" value="Homeodomain-like"/>
    <property type="match status" value="1"/>
</dbReference>
<dbReference type="Gene3D" id="3.30.420.10">
    <property type="entry name" value="Ribonuclease H-like superfamily/Ribonuclease H"/>
    <property type="match status" value="1"/>
</dbReference>
<protein>
    <recommendedName>
        <fullName evidence="1">Tc1-like transposase DDE domain-containing protein</fullName>
    </recommendedName>
</protein>
<dbReference type="Pfam" id="PF13565">
    <property type="entry name" value="HTH_32"/>
    <property type="match status" value="1"/>
</dbReference>
<dbReference type="EMBL" id="NRSJ01000068">
    <property type="protein sequence ID" value="MBK1707164.1"/>
    <property type="molecule type" value="Genomic_DNA"/>
</dbReference>
<dbReference type="PANTHER" id="PTHR46564">
    <property type="entry name" value="TRANSPOSASE"/>
    <property type="match status" value="1"/>
</dbReference>
<reference evidence="2" key="1">
    <citation type="submission" date="2017-08" db="EMBL/GenBank/DDBJ databases">
        <authorList>
            <person name="Imhoff J.F."/>
            <person name="Rahn T."/>
            <person name="Kuenzel S."/>
            <person name="Neulinger S.C."/>
        </authorList>
    </citation>
    <scope>NUCLEOTIDE SEQUENCE</scope>
    <source>
        <strain evidence="2">DSM 11080</strain>
    </source>
</reference>
<evidence type="ECO:0000313" key="3">
    <source>
        <dbReference type="Proteomes" id="UP001296776"/>
    </source>
</evidence>
<proteinExistence type="predicted"/>
<dbReference type="InterPro" id="IPR012337">
    <property type="entry name" value="RNaseH-like_sf"/>
</dbReference>
<evidence type="ECO:0000259" key="1">
    <source>
        <dbReference type="Pfam" id="PF13358"/>
    </source>
</evidence>
<name>A0AAJ0XBQ2_9GAMM</name>
<feature type="domain" description="Tc1-like transposase DDE" evidence="1">
    <location>
        <begin position="188"/>
        <end position="324"/>
    </location>
</feature>
<dbReference type="InterPro" id="IPR036397">
    <property type="entry name" value="RNaseH_sf"/>
</dbReference>
<dbReference type="GO" id="GO:0003676">
    <property type="term" value="F:nucleic acid binding"/>
    <property type="evidence" value="ECO:0007669"/>
    <property type="project" value="InterPro"/>
</dbReference>
<dbReference type="AlphaFoldDB" id="A0AAJ0XBQ2"/>
<dbReference type="InterPro" id="IPR038717">
    <property type="entry name" value="Tc1-like_DDE_dom"/>
</dbReference>
<dbReference type="InterPro" id="IPR009057">
    <property type="entry name" value="Homeodomain-like_sf"/>
</dbReference>
<dbReference type="InterPro" id="IPR047655">
    <property type="entry name" value="Transpos_IS630-like"/>
</dbReference>
<dbReference type="SUPFAM" id="SSF53098">
    <property type="entry name" value="Ribonuclease H-like"/>
    <property type="match status" value="1"/>
</dbReference>
<dbReference type="Pfam" id="PF13358">
    <property type="entry name" value="DDE_3"/>
    <property type="match status" value="1"/>
</dbReference>
<sequence>MKMTRSRRIDIPNPTRLRSYLEQESDPTVRLRLVLLNLIAELPRSFSLAQICAMVDVPEPTAYVWVRAWRERGYQGVCHPTETGGEPGRPPSLDETDLATLKSLLEARPFWLTREVRTLIHEQFAVELSVSQVTRILREKLGMHFGKPYPDDAKRPHDAEAQLEVRLMTAYERLRAQGLSDEDIAIGFLDEASPQLTANTTRVWHFGQAEIAKNTARLKANAIGFYALVGESVQEFLPRSDQTAIAEFFAAIRAANPNYRALIVILDNFRSHHGAEVKQAAEDNAIELVFLPPYAPDLNPIEFIWKTIKRVISVSFISSLDELRSQIRRTWNESAQYCCYARWWIERFVPHVLDYQEFCG</sequence>
<gene>
    <name evidence="2" type="ORF">CKO40_22165</name>
</gene>
<dbReference type="PANTHER" id="PTHR46564:SF1">
    <property type="entry name" value="TRANSPOSASE"/>
    <property type="match status" value="1"/>
</dbReference>
<dbReference type="Proteomes" id="UP001296776">
    <property type="component" value="Unassembled WGS sequence"/>
</dbReference>
<comment type="caution">
    <text evidence="2">The sequence shown here is derived from an EMBL/GenBank/DDBJ whole genome shotgun (WGS) entry which is preliminary data.</text>
</comment>
<evidence type="ECO:0000313" key="2">
    <source>
        <dbReference type="EMBL" id="MBK1707164.1"/>
    </source>
</evidence>
<organism evidence="2 3">
    <name type="scientific">Halochromatium glycolicum</name>
    <dbReference type="NCBI Taxonomy" id="85075"/>
    <lineage>
        <taxon>Bacteria</taxon>
        <taxon>Pseudomonadati</taxon>
        <taxon>Pseudomonadota</taxon>
        <taxon>Gammaproteobacteria</taxon>
        <taxon>Chromatiales</taxon>
        <taxon>Chromatiaceae</taxon>
        <taxon>Halochromatium</taxon>
    </lineage>
</organism>
<accession>A0AAJ0XBQ2</accession>
<dbReference type="NCBIfam" id="NF033545">
    <property type="entry name" value="transpos_IS630"/>
    <property type="match status" value="1"/>
</dbReference>
<reference evidence="2" key="2">
    <citation type="journal article" date="2020" name="Microorganisms">
        <title>Osmotic Adaptation and Compatible Solute Biosynthesis of Phototrophic Bacteria as Revealed from Genome Analyses.</title>
        <authorList>
            <person name="Imhoff J.F."/>
            <person name="Rahn T."/>
            <person name="Kunzel S."/>
            <person name="Keller A."/>
            <person name="Neulinger S.C."/>
        </authorList>
    </citation>
    <scope>NUCLEOTIDE SEQUENCE</scope>
    <source>
        <strain evidence="2">DSM 11080</strain>
    </source>
</reference>